<organism evidence="2 3">
    <name type="scientific">Spirochaeta lutea</name>
    <dbReference type="NCBI Taxonomy" id="1480694"/>
    <lineage>
        <taxon>Bacteria</taxon>
        <taxon>Pseudomonadati</taxon>
        <taxon>Spirochaetota</taxon>
        <taxon>Spirochaetia</taxon>
        <taxon>Spirochaetales</taxon>
        <taxon>Spirochaetaceae</taxon>
        <taxon>Spirochaeta</taxon>
    </lineage>
</organism>
<comment type="caution">
    <text evidence="2">The sequence shown here is derived from an EMBL/GenBank/DDBJ whole genome shotgun (WGS) entry which is preliminary data.</text>
</comment>
<sequence length="379" mass="41180">MQGEIGNGFRGTGSGRAGSASVPGGFLSRGFRVLCLAAGMALGSVLSSCVPPGVAGQAGDHMVLVSYNTQTFFDDEFHGHEFDDFYASAHWDSKAYLTRLSRLARVIREAGQAGHGEEGRPGDVVVLNEIEGPDVLEDLHELYLHDLGYTGYLTTQDPWSALQTAVVTRLPVSYHRSLGVTQDGTRYRSILEVGLRFRDEPMVLFACHWKSKSGGARQTEPGRLAAARALAGRMAEVWAEDPGVAMVVAGDLNEVYNEGLTADYPTALGLVYPGGSPGLRLLAEHPSPEAWLEAGHLGLYSFWAGVPGGSYFYQGTWEGIDHILVNRAAWEAPGLRVEEYGVFAPEFLLTREGRPKGFIQRLGTGFSDHLPVFMRFSRD</sequence>
<protein>
    <recommendedName>
        <fullName evidence="1">Endonuclease/exonuclease/phosphatase domain-containing protein</fullName>
    </recommendedName>
</protein>
<dbReference type="Pfam" id="PF19580">
    <property type="entry name" value="Exo_endo_phos_3"/>
    <property type="match status" value="1"/>
</dbReference>
<evidence type="ECO:0000313" key="2">
    <source>
        <dbReference type="EMBL" id="KGE73438.1"/>
    </source>
</evidence>
<dbReference type="STRING" id="1480694.DC28_04035"/>
<reference evidence="2 3" key="1">
    <citation type="submission" date="2014-05" db="EMBL/GenBank/DDBJ databases">
        <title>De novo Genome Sequence of Spirocheata sp.</title>
        <authorList>
            <person name="Shivani Y."/>
            <person name="Subhash Y."/>
            <person name="Tushar L."/>
            <person name="Sasikala C."/>
            <person name="Ramana C.V."/>
        </authorList>
    </citation>
    <scope>NUCLEOTIDE SEQUENCE [LARGE SCALE GENOMIC DNA]</scope>
    <source>
        <strain evidence="2 3">JC230</strain>
    </source>
</reference>
<name>A0A098R185_9SPIO</name>
<dbReference type="InterPro" id="IPR005135">
    <property type="entry name" value="Endo/exonuclease/phosphatase"/>
</dbReference>
<evidence type="ECO:0000313" key="3">
    <source>
        <dbReference type="Proteomes" id="UP000029692"/>
    </source>
</evidence>
<dbReference type="EMBL" id="JNUP01000029">
    <property type="protein sequence ID" value="KGE73438.1"/>
    <property type="molecule type" value="Genomic_DNA"/>
</dbReference>
<accession>A0A098R185</accession>
<proteinExistence type="predicted"/>
<dbReference type="Proteomes" id="UP000029692">
    <property type="component" value="Unassembled WGS sequence"/>
</dbReference>
<keyword evidence="3" id="KW-1185">Reference proteome</keyword>
<dbReference type="SUPFAM" id="SSF56219">
    <property type="entry name" value="DNase I-like"/>
    <property type="match status" value="1"/>
</dbReference>
<dbReference type="PANTHER" id="PTHR42834:SF1">
    <property type="entry name" value="ENDONUCLEASE_EXONUCLEASE_PHOSPHATASE FAMILY PROTEIN (AFU_ORTHOLOGUE AFUA_3G09210)"/>
    <property type="match status" value="1"/>
</dbReference>
<dbReference type="AlphaFoldDB" id="A0A098R185"/>
<dbReference type="eggNOG" id="COG3568">
    <property type="taxonomic scope" value="Bacteria"/>
</dbReference>
<evidence type="ECO:0000259" key="1">
    <source>
        <dbReference type="Pfam" id="PF19580"/>
    </source>
</evidence>
<dbReference type="GO" id="GO:0003824">
    <property type="term" value="F:catalytic activity"/>
    <property type="evidence" value="ECO:0007669"/>
    <property type="project" value="InterPro"/>
</dbReference>
<dbReference type="InterPro" id="IPR036691">
    <property type="entry name" value="Endo/exonu/phosph_ase_sf"/>
</dbReference>
<feature type="domain" description="Endonuclease/exonuclease/phosphatase" evidence="1">
    <location>
        <begin position="65"/>
        <end position="255"/>
    </location>
</feature>
<dbReference type="PANTHER" id="PTHR42834">
    <property type="entry name" value="ENDONUCLEASE/EXONUCLEASE/PHOSPHATASE FAMILY PROTEIN (AFU_ORTHOLOGUE AFUA_3G09210)"/>
    <property type="match status" value="1"/>
</dbReference>
<gene>
    <name evidence="2" type="ORF">DC28_04035</name>
</gene>
<dbReference type="Gene3D" id="3.60.10.10">
    <property type="entry name" value="Endonuclease/exonuclease/phosphatase"/>
    <property type="match status" value="1"/>
</dbReference>